<evidence type="ECO:0000256" key="5">
    <source>
        <dbReference type="ARBA" id="ARBA00022944"/>
    </source>
</evidence>
<organism evidence="8 9">
    <name type="scientific">Campylobacter jejuni</name>
    <dbReference type="NCBI Taxonomy" id="197"/>
    <lineage>
        <taxon>Bacteria</taxon>
        <taxon>Pseudomonadati</taxon>
        <taxon>Campylobacterota</taxon>
        <taxon>Epsilonproteobacteria</taxon>
        <taxon>Campylobacterales</taxon>
        <taxon>Campylobacteraceae</taxon>
        <taxon>Campylobacter</taxon>
    </lineage>
</organism>
<dbReference type="EMBL" id="PRBV01000009">
    <property type="protein sequence ID" value="RTJ78950.1"/>
    <property type="molecule type" value="Genomic_DNA"/>
</dbReference>
<dbReference type="SUPFAM" id="SSF53448">
    <property type="entry name" value="Nucleotide-diphospho-sugar transferases"/>
    <property type="match status" value="1"/>
</dbReference>
<feature type="domain" description="Glycosyltransferase 2-like" evidence="7">
    <location>
        <begin position="6"/>
        <end position="175"/>
    </location>
</feature>
<evidence type="ECO:0000259" key="7">
    <source>
        <dbReference type="Pfam" id="PF00535"/>
    </source>
</evidence>
<evidence type="ECO:0000256" key="4">
    <source>
        <dbReference type="ARBA" id="ARBA00022679"/>
    </source>
</evidence>
<dbReference type="InterPro" id="IPR001173">
    <property type="entry name" value="Glyco_trans_2-like"/>
</dbReference>
<dbReference type="PANTHER" id="PTHR37316">
    <property type="entry name" value="TEICHOIC ACID GLYCEROL-PHOSPHATE PRIMASE"/>
    <property type="match status" value="1"/>
</dbReference>
<dbReference type="GO" id="GO:0005886">
    <property type="term" value="C:plasma membrane"/>
    <property type="evidence" value="ECO:0007669"/>
    <property type="project" value="UniProtKB-SubCell"/>
</dbReference>
<dbReference type="Pfam" id="PF04464">
    <property type="entry name" value="Glyphos_transf"/>
    <property type="match status" value="1"/>
</dbReference>
<dbReference type="SUPFAM" id="SSF53756">
    <property type="entry name" value="UDP-Glycosyltransferase/glycogen phosphorylase"/>
    <property type="match status" value="1"/>
</dbReference>
<dbReference type="InterPro" id="IPR043149">
    <property type="entry name" value="TagF_N"/>
</dbReference>
<keyword evidence="4" id="KW-0808">Transferase</keyword>
<dbReference type="GO" id="GO:0019350">
    <property type="term" value="P:teichoic acid biosynthetic process"/>
    <property type="evidence" value="ECO:0007669"/>
    <property type="project" value="UniProtKB-KW"/>
</dbReference>
<gene>
    <name evidence="8" type="ORF">C3H57_06450</name>
</gene>
<comment type="caution">
    <text evidence="8">The sequence shown here is derived from an EMBL/GenBank/DDBJ whole genome shotgun (WGS) entry which is preliminary data.</text>
</comment>
<dbReference type="InterPro" id="IPR007554">
    <property type="entry name" value="Glycerophosphate_synth"/>
</dbReference>
<comment type="similarity">
    <text evidence="2">Belongs to the CDP-glycerol glycerophosphotransferase family.</text>
</comment>
<dbReference type="Pfam" id="PF00535">
    <property type="entry name" value="Glycos_transf_2"/>
    <property type="match status" value="1"/>
</dbReference>
<dbReference type="Gene3D" id="3.90.550.10">
    <property type="entry name" value="Spore Coat Polysaccharide Biosynthesis Protein SpsA, Chain A"/>
    <property type="match status" value="1"/>
</dbReference>
<proteinExistence type="inferred from homology"/>
<name>A0A431ECH5_CAMJU</name>
<dbReference type="InterPro" id="IPR051612">
    <property type="entry name" value="Teichoic_Acid_Biosynth"/>
</dbReference>
<evidence type="ECO:0000256" key="6">
    <source>
        <dbReference type="ARBA" id="ARBA00023136"/>
    </source>
</evidence>
<keyword evidence="3" id="KW-1003">Cell membrane</keyword>
<dbReference type="InterPro" id="IPR043148">
    <property type="entry name" value="TagF_C"/>
</dbReference>
<evidence type="ECO:0000313" key="9">
    <source>
        <dbReference type="Proteomes" id="UP000288507"/>
    </source>
</evidence>
<dbReference type="CDD" id="cd00761">
    <property type="entry name" value="Glyco_tranf_GTA_type"/>
    <property type="match status" value="1"/>
</dbReference>
<evidence type="ECO:0000256" key="3">
    <source>
        <dbReference type="ARBA" id="ARBA00022475"/>
    </source>
</evidence>
<evidence type="ECO:0000313" key="8">
    <source>
        <dbReference type="EMBL" id="RTJ78950.1"/>
    </source>
</evidence>
<dbReference type="Gene3D" id="3.40.50.11820">
    <property type="match status" value="1"/>
</dbReference>
<accession>A0A431ECH5</accession>
<dbReference type="InterPro" id="IPR029044">
    <property type="entry name" value="Nucleotide-diphossugar_trans"/>
</dbReference>
<comment type="subcellular location">
    <subcellularLocation>
        <location evidence="1">Cell membrane</location>
        <topology evidence="1">Peripheral membrane protein</topology>
    </subcellularLocation>
</comment>
<dbReference type="AlphaFoldDB" id="A0A431ECH5"/>
<evidence type="ECO:0000256" key="1">
    <source>
        <dbReference type="ARBA" id="ARBA00004202"/>
    </source>
</evidence>
<dbReference type="Proteomes" id="UP000288507">
    <property type="component" value="Unassembled WGS sequence"/>
</dbReference>
<reference evidence="8 9" key="1">
    <citation type="journal article" date="2019" name="Appl. Environ. Microbiol.">
        <title>Population genetics and characterization of Campylobacter jejuni isolates in western jackdaws and game birds in Finland.</title>
        <authorList>
            <person name="Kovanen S."/>
            <person name="Rossi M."/>
            <person name="Pohja-Mykra M."/>
            <person name="Nieminen T."/>
            <person name="Raunio-Saarnisto M."/>
            <person name="Sauvala M."/>
            <person name="Fredriksson-Ahomaa M."/>
            <person name="Hanninen M.L."/>
            <person name="Kivisto R."/>
        </authorList>
    </citation>
    <scope>NUCLEOTIDE SEQUENCE [LARGE SCALE GENOMIC DNA]</scope>
    <source>
        <strain evidence="8 9">CB313</strain>
    </source>
</reference>
<sequence length="721" mass="85031">MDMLFSVIIPAYNSAATIGYTLDSIITQTYNNFEIIIVNDGSTDNLTLRICEKFKEIYSEYKVLIINKENGGLCSARNEGLKYVNGDIVLFLDSDDLLPLDTLKTYYDYFQDYDVDMIQGKMLNFSSTKRWKTDSYEKIIQNTHILNYNDSEASEVLSKCINPAGKAFKMSFIKKYKIHFLEGCMMTEDHYFTSLVYSKKPKVLLLNKYTFLYRRDNVNQSTNTWKDSYLDDIYKVQSRLCSIIDINNQDDYYKRFFNYEFKKFIIEPIIKLNVKNMYNYSSKILAILNTIPQKYKNKYILKSLAKAKTQQEVYTALKKINSKRIIKNIINQFRILYRGFNKFFIYSFDLIYKKILKGHRIHFIVFLYNFLSFIVPIKKNKITFAIRPKDKLKFIKEIKEEALERNIFAVKTLLAKKIGLFEDFRIVYHLVRSKIIILDGHYWYLRGVKPRKCQEVIQVWHAAGLGKKFGLDMFEKDSKEYFEQLKHHSSYTYALASSDIAAKAYMSAFNLKEEQILKFGNIISDRIINSAMDQKQALEMLGLNKNKKLVVYAPTFRESNMGVADALFIPKIHFDKLASQFGDEYIFACRVHSNYKDVKLSENVINLSNEDEALVLSATSILITDYSSIMFNFLYFKRPIILYAYDYPIYMGQRNMYLEYNEYAPGIIAYNEKQLHDILKDINCIYNENKMENYWNFYMQYCNGNTAIKLIDFFEDIIIKK</sequence>
<dbReference type="PANTHER" id="PTHR37316:SF1">
    <property type="entry name" value="TEICHOIC ACID GLYCEROL-PHOSPHATE PRIMASE"/>
    <property type="match status" value="1"/>
</dbReference>
<protein>
    <recommendedName>
        <fullName evidence="7">Glycosyltransferase 2-like domain-containing protein</fullName>
    </recommendedName>
</protein>
<keyword evidence="5" id="KW-0777">Teichoic acid biosynthesis</keyword>
<dbReference type="Gene3D" id="3.40.50.12580">
    <property type="match status" value="1"/>
</dbReference>
<keyword evidence="6" id="KW-0472">Membrane</keyword>
<evidence type="ECO:0000256" key="2">
    <source>
        <dbReference type="ARBA" id="ARBA00010488"/>
    </source>
</evidence>
<dbReference type="GO" id="GO:0047355">
    <property type="term" value="F:CDP-glycerol glycerophosphotransferase activity"/>
    <property type="evidence" value="ECO:0007669"/>
    <property type="project" value="InterPro"/>
</dbReference>